<accession>A0A380X4A8</accession>
<reference evidence="2 5" key="2">
    <citation type="submission" date="2018-11" db="EMBL/GenBank/DDBJ databases">
        <title>Sequencing Av. paragallinarum serogroups.</title>
        <authorList>
            <person name="Hellmuth J.E."/>
            <person name="Boucher C.E."/>
            <person name="Cason E.D."/>
        </authorList>
    </citation>
    <scope>NUCLEOTIDE SEQUENCE [LARGE SCALE GENOMIC DNA]</scope>
    <source>
        <strain evidence="2 5">SA-3</strain>
    </source>
</reference>
<organism evidence="3 4">
    <name type="scientific">Avibacterium paragallinarum</name>
    <name type="common">Haemophilus gallinarum</name>
    <dbReference type="NCBI Taxonomy" id="728"/>
    <lineage>
        <taxon>Bacteria</taxon>
        <taxon>Pseudomonadati</taxon>
        <taxon>Pseudomonadota</taxon>
        <taxon>Gammaproteobacteria</taxon>
        <taxon>Pasteurellales</taxon>
        <taxon>Pasteurellaceae</taxon>
        <taxon>Avibacterium</taxon>
    </lineage>
</organism>
<evidence type="ECO:0000256" key="1">
    <source>
        <dbReference type="SAM" id="SignalP"/>
    </source>
</evidence>
<dbReference type="EMBL" id="RQXS01000012">
    <property type="protein sequence ID" value="RZN60271.1"/>
    <property type="molecule type" value="Genomic_DNA"/>
</dbReference>
<dbReference type="InterPro" id="IPR010412">
    <property type="entry name" value="DUF1007"/>
</dbReference>
<feature type="signal peptide" evidence="1">
    <location>
        <begin position="1"/>
        <end position="22"/>
    </location>
</feature>
<dbReference type="Proteomes" id="UP000294229">
    <property type="component" value="Unassembled WGS sequence"/>
</dbReference>
<dbReference type="RefSeq" id="WP_082187313.1">
    <property type="nucleotide sequence ID" value="NZ_LAEN01000059.1"/>
</dbReference>
<gene>
    <name evidence="2" type="ORF">EIG79_04175</name>
    <name evidence="3" type="ORF">NCTC10926_01111</name>
</gene>
<reference evidence="3 4" key="1">
    <citation type="submission" date="2018-06" db="EMBL/GenBank/DDBJ databases">
        <authorList>
            <consortium name="Pathogen Informatics"/>
            <person name="Doyle S."/>
        </authorList>
    </citation>
    <scope>NUCLEOTIDE SEQUENCE [LARGE SCALE GENOMIC DNA]</scope>
    <source>
        <strain evidence="3 4">NCTC10926</strain>
    </source>
</reference>
<keyword evidence="1" id="KW-0732">Signal</keyword>
<dbReference type="PIRSF" id="PIRSF008159">
    <property type="entry name" value="UCP008159_ABC"/>
    <property type="match status" value="1"/>
</dbReference>
<name>A0A380X4A8_AVIPA</name>
<dbReference type="OrthoDB" id="5781652at2"/>
<evidence type="ECO:0000313" key="3">
    <source>
        <dbReference type="EMBL" id="SUU97713.1"/>
    </source>
</evidence>
<sequence>MLKKSLGLLWFIPLLSVAHPHAFIDMQNKVLVQEGQLIGFSMQWTLDEPSSASIIYDLNQSREPAQKQKLVDEAMKNIVNEHYFSYLFDKDKKKIKYQAQPQNYGMKSNGSQVIYYFDFLLSKPQLLKNNRFELSTYDPTYFVAMSYPEAHKHLNKKQNTVDFSALPPQCQGKVIEPNVDEKIRQYAAALDRNQRDEDRSLGQIFSQKVEILCN</sequence>
<evidence type="ECO:0000313" key="5">
    <source>
        <dbReference type="Proteomes" id="UP000294229"/>
    </source>
</evidence>
<proteinExistence type="predicted"/>
<evidence type="ECO:0000313" key="2">
    <source>
        <dbReference type="EMBL" id="RZN60271.1"/>
    </source>
</evidence>
<dbReference type="InterPro" id="IPR016537">
    <property type="entry name" value="UCP008159_ABC"/>
</dbReference>
<dbReference type="Pfam" id="PF06226">
    <property type="entry name" value="DUF1007"/>
    <property type="match status" value="1"/>
</dbReference>
<dbReference type="EMBL" id="UFSW01000001">
    <property type="protein sequence ID" value="SUU97713.1"/>
    <property type="molecule type" value="Genomic_DNA"/>
</dbReference>
<dbReference type="Proteomes" id="UP000254620">
    <property type="component" value="Unassembled WGS sequence"/>
</dbReference>
<feature type="chain" id="PRO_5036072310" evidence="1">
    <location>
        <begin position="23"/>
        <end position="214"/>
    </location>
</feature>
<protein>
    <submittedName>
        <fullName evidence="3">ABC-type uncharacterized transport system, periplasmic component</fullName>
    </submittedName>
    <submittedName>
        <fullName evidence="2">DUF1007 family protein</fullName>
    </submittedName>
</protein>
<evidence type="ECO:0000313" key="4">
    <source>
        <dbReference type="Proteomes" id="UP000254620"/>
    </source>
</evidence>
<dbReference type="AlphaFoldDB" id="A0A380X4A8"/>